<dbReference type="EMBL" id="BARV01026927">
    <property type="protein sequence ID" value="GAI45701.1"/>
    <property type="molecule type" value="Genomic_DNA"/>
</dbReference>
<evidence type="ECO:0000259" key="2">
    <source>
        <dbReference type="Pfam" id="PF20964"/>
    </source>
</evidence>
<dbReference type="AlphaFoldDB" id="X1PT53"/>
<feature type="region of interest" description="Disordered" evidence="1">
    <location>
        <begin position="232"/>
        <end position="262"/>
    </location>
</feature>
<name>X1PT53_9ZZZZ</name>
<dbReference type="Pfam" id="PF20964">
    <property type="entry name" value="DnaX_C"/>
    <property type="match status" value="1"/>
</dbReference>
<protein>
    <recommendedName>
        <fullName evidence="2">DNA polymerase III subunit tau-like C-terminal domain-containing protein</fullName>
    </recommendedName>
</protein>
<accession>X1PT53</accession>
<gene>
    <name evidence="3" type="ORF">S06H3_43410</name>
</gene>
<comment type="caution">
    <text evidence="3">The sequence shown here is derived from an EMBL/GenBank/DDBJ whole genome shotgun (WGS) entry which is preliminary data.</text>
</comment>
<feature type="non-terminal residue" evidence="3">
    <location>
        <position position="262"/>
    </location>
</feature>
<organism evidence="3">
    <name type="scientific">marine sediment metagenome</name>
    <dbReference type="NCBI Taxonomy" id="412755"/>
    <lineage>
        <taxon>unclassified sequences</taxon>
        <taxon>metagenomes</taxon>
        <taxon>ecological metagenomes</taxon>
    </lineage>
</organism>
<proteinExistence type="predicted"/>
<sequence>MQKEEIEFYMELFTDLLKQIKWGEGSKVFFKAAVVRAINFIVLDEKEIGKKTRLMETQIESLRKEIDKINSIQEGYKNSHNHKADVDTSVYESKEDDFDIININEIDKMVSEVEIQSKHTVSRGKALKSEMANAGVEKKDEEIGLINSNLDKIWQSLKKKKISVHAMFTEAVPYKIENGTLYFYLDKEKEWHRDHLNKSKNIELISSVIKEVTGKDLRVKFELGKKVDKTNAMSDVESKASSKVSGKSKAEDAENKASNSSI</sequence>
<evidence type="ECO:0000313" key="3">
    <source>
        <dbReference type="EMBL" id="GAI45701.1"/>
    </source>
</evidence>
<dbReference type="InterPro" id="IPR048448">
    <property type="entry name" value="DnaX-like_C"/>
</dbReference>
<feature type="domain" description="DNA polymerase III subunit tau-like C-terminal" evidence="2">
    <location>
        <begin position="148"/>
        <end position="240"/>
    </location>
</feature>
<reference evidence="3" key="1">
    <citation type="journal article" date="2014" name="Front. Microbiol.">
        <title>High frequency of phylogenetically diverse reductive dehalogenase-homologous genes in deep subseafloor sedimentary metagenomes.</title>
        <authorList>
            <person name="Kawai M."/>
            <person name="Futagami T."/>
            <person name="Toyoda A."/>
            <person name="Takaki Y."/>
            <person name="Nishi S."/>
            <person name="Hori S."/>
            <person name="Arai W."/>
            <person name="Tsubouchi T."/>
            <person name="Morono Y."/>
            <person name="Uchiyama I."/>
            <person name="Ito T."/>
            <person name="Fujiyama A."/>
            <person name="Inagaki F."/>
            <person name="Takami H."/>
        </authorList>
    </citation>
    <scope>NUCLEOTIDE SEQUENCE</scope>
    <source>
        <strain evidence="3">Expedition CK06-06</strain>
    </source>
</reference>
<evidence type="ECO:0000256" key="1">
    <source>
        <dbReference type="SAM" id="MobiDB-lite"/>
    </source>
</evidence>